<name>A0ABQ8ETT1_9FUNG</name>
<protein>
    <recommendedName>
        <fullName evidence="3">Transposase Tc1-like domain-containing protein</fullName>
    </recommendedName>
</protein>
<proteinExistence type="predicted"/>
<comment type="caution">
    <text evidence="1">The sequence shown here is derived from an EMBL/GenBank/DDBJ whole genome shotgun (WGS) entry which is preliminary data.</text>
</comment>
<evidence type="ECO:0000313" key="2">
    <source>
        <dbReference type="Proteomes" id="UP001648503"/>
    </source>
</evidence>
<gene>
    <name evidence="1" type="ORF">BASA50_000587</name>
</gene>
<organism evidence="1 2">
    <name type="scientific">Batrachochytrium salamandrivorans</name>
    <dbReference type="NCBI Taxonomy" id="1357716"/>
    <lineage>
        <taxon>Eukaryota</taxon>
        <taxon>Fungi</taxon>
        <taxon>Fungi incertae sedis</taxon>
        <taxon>Chytridiomycota</taxon>
        <taxon>Chytridiomycota incertae sedis</taxon>
        <taxon>Chytridiomycetes</taxon>
        <taxon>Rhizophydiales</taxon>
        <taxon>Rhizophydiales incertae sedis</taxon>
        <taxon>Batrachochytrium</taxon>
    </lineage>
</organism>
<evidence type="ECO:0008006" key="3">
    <source>
        <dbReference type="Google" id="ProtNLM"/>
    </source>
</evidence>
<keyword evidence="2" id="KW-1185">Reference proteome</keyword>
<sequence>MKDLCKVLRNDSLTHSSPMSTITSRLEYLGVRCYSKRGQLPRGSQHLHFSHASIGNRGSATVPNVRSSSLVNLACLKYGATSSYSSAWRALQCHRQDISKANVISFGKIPYFLHEIEIANSGSTTYVAATSEGIFDNAFLCLGPMRNAFNHCRPMLIVDACHIQGK</sequence>
<dbReference type="EMBL" id="JAFCIX010000574">
    <property type="protein sequence ID" value="KAH6586413.1"/>
    <property type="molecule type" value="Genomic_DNA"/>
</dbReference>
<accession>A0ABQ8ETT1</accession>
<reference evidence="1 2" key="1">
    <citation type="submission" date="2021-02" db="EMBL/GenBank/DDBJ databases">
        <title>Variation within the Batrachochytrium salamandrivorans European outbreak.</title>
        <authorList>
            <person name="Kelly M."/>
            <person name="Pasmans F."/>
            <person name="Shea T.P."/>
            <person name="Munoz J.F."/>
            <person name="Carranza S."/>
            <person name="Cuomo C.A."/>
            <person name="Martel A."/>
        </authorList>
    </citation>
    <scope>NUCLEOTIDE SEQUENCE [LARGE SCALE GENOMIC DNA]</scope>
    <source>
        <strain evidence="1 2">AMFP18/2</strain>
    </source>
</reference>
<evidence type="ECO:0000313" key="1">
    <source>
        <dbReference type="EMBL" id="KAH6586413.1"/>
    </source>
</evidence>
<dbReference type="Proteomes" id="UP001648503">
    <property type="component" value="Unassembled WGS sequence"/>
</dbReference>